<evidence type="ECO:0000313" key="2">
    <source>
        <dbReference type="Proteomes" id="UP000190965"/>
    </source>
</evidence>
<name>A0A1T2YGH5_PSEFL</name>
<dbReference type="OrthoDB" id="6920570at2"/>
<reference evidence="1 2" key="1">
    <citation type="submission" date="2016-12" db="EMBL/GenBank/DDBJ databases">
        <title>Draft genome sequences of seven strains of Pseudomonas fluorescens that produce 4-formylaminooxyvinylglycine.</title>
        <authorList>
            <person name="Okrent R.A."/>
            <person name="Manning V.A."/>
            <person name="Trippe K.M."/>
        </authorList>
    </citation>
    <scope>NUCLEOTIDE SEQUENCE [LARGE SCALE GENOMIC DNA]</scope>
    <source>
        <strain evidence="1 2">P5A</strain>
    </source>
</reference>
<sequence>MAGLTYWIRFLASLSYKARAFGLRTTVKQRCPSKAQTVLPSVRGFKLMPMVAGRLYTANHREL</sequence>
<protein>
    <submittedName>
        <fullName evidence="1">Uncharacterized protein</fullName>
    </submittedName>
</protein>
<dbReference type="AlphaFoldDB" id="A0A1T2YGH5"/>
<evidence type="ECO:0000313" key="1">
    <source>
        <dbReference type="EMBL" id="OPA91234.1"/>
    </source>
</evidence>
<accession>A0A1T2YGH5</accession>
<gene>
    <name evidence="1" type="ORF">BFW87_19705</name>
</gene>
<dbReference type="EMBL" id="MSDF01000025">
    <property type="protein sequence ID" value="OPA91234.1"/>
    <property type="molecule type" value="Genomic_DNA"/>
</dbReference>
<dbReference type="Proteomes" id="UP000190965">
    <property type="component" value="Unassembled WGS sequence"/>
</dbReference>
<proteinExistence type="predicted"/>
<comment type="caution">
    <text evidence="1">The sequence shown here is derived from an EMBL/GenBank/DDBJ whole genome shotgun (WGS) entry which is preliminary data.</text>
</comment>
<organism evidence="1 2">
    <name type="scientific">Pseudomonas fluorescens</name>
    <dbReference type="NCBI Taxonomy" id="294"/>
    <lineage>
        <taxon>Bacteria</taxon>
        <taxon>Pseudomonadati</taxon>
        <taxon>Pseudomonadota</taxon>
        <taxon>Gammaproteobacteria</taxon>
        <taxon>Pseudomonadales</taxon>
        <taxon>Pseudomonadaceae</taxon>
        <taxon>Pseudomonas</taxon>
    </lineage>
</organism>